<comment type="caution">
    <text evidence="1">The sequence shown here is derived from an EMBL/GenBank/DDBJ whole genome shotgun (WGS) entry which is preliminary data.</text>
</comment>
<protein>
    <submittedName>
        <fullName evidence="1">Uncharacterized protein</fullName>
    </submittedName>
</protein>
<sequence length="344" mass="39337">MVLSTTPVFIYARINDNRPTAKVHKVCIDSGASISVMANEKAWGLIIETLSADVKCGLSPEAQDDDARLLWRELRETYSRDSPVHLNSLCRTLFRTEVTAHEDPVPQLARLRDIYNQVRRVEAISERLVAHTLLFALLKHGTLRIEHVRSHDNTADTLTKSLARPVFVKHLEGLGVCDPLERPRKRGRLNPYIRDEWYTTEIDPARHGEVREMLENAYNHYASSLLRDGTHCHPRYRSYDTPYTLSGFGNHEALIRYYVELEVTLLPKYPPTILKFDVIHLGSRTTQVVIGFEGLKTLGVNIDFGSSTMTLPPKKRVVATHPNNIPFRFNKWPRPEAIKTNPQE</sequence>
<evidence type="ECO:0000313" key="2">
    <source>
        <dbReference type="Proteomes" id="UP000322245"/>
    </source>
</evidence>
<accession>A0A5D3AMK1</accession>
<dbReference type="AlphaFoldDB" id="A0A5D3AMK1"/>
<gene>
    <name evidence="1" type="ORF">B9479_007773</name>
</gene>
<name>A0A5D3AMK1_9TREE</name>
<reference evidence="1 2" key="1">
    <citation type="submission" date="2017-05" db="EMBL/GenBank/DDBJ databases">
        <title>The Genome Sequence of Tsuchiyaea wingfieldii DSM 27421.</title>
        <authorList>
            <person name="Cuomo C."/>
            <person name="Passer A."/>
            <person name="Billmyre B."/>
            <person name="Heitman J."/>
        </authorList>
    </citation>
    <scope>NUCLEOTIDE SEQUENCE [LARGE SCALE GENOMIC DNA]</scope>
    <source>
        <strain evidence="1 2">DSM 27421</strain>
    </source>
</reference>
<proteinExistence type="predicted"/>
<keyword evidence="2" id="KW-1185">Reference proteome</keyword>
<feature type="non-terminal residue" evidence="1">
    <location>
        <position position="344"/>
    </location>
</feature>
<dbReference type="EMBL" id="NIDF01000205">
    <property type="protein sequence ID" value="TYJ51639.1"/>
    <property type="molecule type" value="Genomic_DNA"/>
</dbReference>
<organism evidence="1 2">
    <name type="scientific">Cryptococcus floricola</name>
    <dbReference type="NCBI Taxonomy" id="2591691"/>
    <lineage>
        <taxon>Eukaryota</taxon>
        <taxon>Fungi</taxon>
        <taxon>Dikarya</taxon>
        <taxon>Basidiomycota</taxon>
        <taxon>Agaricomycotina</taxon>
        <taxon>Tremellomycetes</taxon>
        <taxon>Tremellales</taxon>
        <taxon>Cryptococcaceae</taxon>
        <taxon>Cryptococcus</taxon>
    </lineage>
</organism>
<dbReference type="Proteomes" id="UP000322245">
    <property type="component" value="Unassembled WGS sequence"/>
</dbReference>
<evidence type="ECO:0000313" key="1">
    <source>
        <dbReference type="EMBL" id="TYJ51639.1"/>
    </source>
</evidence>